<name>A0A7X0TU59_9GAMM</name>
<evidence type="ECO:0008006" key="4">
    <source>
        <dbReference type="Google" id="ProtNLM"/>
    </source>
</evidence>
<dbReference type="GO" id="GO:0009252">
    <property type="term" value="P:peptidoglycan biosynthetic process"/>
    <property type="evidence" value="ECO:0007669"/>
    <property type="project" value="TreeGrafter"/>
</dbReference>
<keyword evidence="1" id="KW-0472">Membrane</keyword>
<dbReference type="GO" id="GO:0031241">
    <property type="term" value="C:periplasmic side of cell outer membrane"/>
    <property type="evidence" value="ECO:0007669"/>
    <property type="project" value="TreeGrafter"/>
</dbReference>
<proteinExistence type="predicted"/>
<dbReference type="CDD" id="cd06339">
    <property type="entry name" value="PBP1_YraM_LppC_lipoprotein-like"/>
    <property type="match status" value="1"/>
</dbReference>
<dbReference type="SUPFAM" id="SSF53822">
    <property type="entry name" value="Periplasmic binding protein-like I"/>
    <property type="match status" value="1"/>
</dbReference>
<comment type="caution">
    <text evidence="2">The sequence shown here is derived from an EMBL/GenBank/DDBJ whole genome shotgun (WGS) entry which is preliminary data.</text>
</comment>
<sequence>MSLLNKQFSSPSLLALLFITFFLVSCSSKHSQKKPLTTQNELTEQQTQLSGASAEQLIERAKQLPAEQASHELLLASEQLLLEQQYHQAIWLAHQLAAVNENPADKVQLLLVKVQGLTALMQTETAINVLTSIEKLQLKHSLEPTFRYYEVKESLLRQRNEVIGSVDAHLRAFAANSNVTVDDISTLWQRLSKLSSWQVEQLALRNPPYFKGWQQLLNFAFNFGYNHETFQRYLTQWQRSYPTHPANEIIEQLQTLLPKNLSRTIENIAIILPLSGKQELAGQAAQQGVLAAFDNDNNKTLHFIDAQKLDMSLLSAQLHELNIDYVIGPLLRENVDAYLTLEELFIPTLLLNIPSNPVLKAHQVAFSMRPEDEAIQAATTLSNKDFKHPLVLSHKDNVSQRIAQTFLSTWQKIANSTPDIIYFDNNNKMQDTLKSSLEVDLSQYRINRIKSRIKQKIDAEARNRRDIDMIYVVGSVAETRLLKPYIDVNISPFAKRIPIYASSRSHSSQSDASDSRDLNGLTFTEMPWLITSKQQNSSLHSLIEKLWPNRGDGLKRIFAMGYDSLSLITKIDAMQQSSYVRHYGQTGVLQLTENNILSRSLLWGKYQHDKAEEIAMDRE</sequence>
<dbReference type="Gene3D" id="1.25.40.650">
    <property type="match status" value="1"/>
</dbReference>
<dbReference type="PROSITE" id="PS51257">
    <property type="entry name" value="PROKAR_LIPOPROTEIN"/>
    <property type="match status" value="1"/>
</dbReference>
<dbReference type="EMBL" id="JACHHU010000018">
    <property type="protein sequence ID" value="MBB6543750.1"/>
    <property type="molecule type" value="Genomic_DNA"/>
</dbReference>
<dbReference type="Gene3D" id="3.40.50.2300">
    <property type="match status" value="2"/>
</dbReference>
<evidence type="ECO:0000313" key="3">
    <source>
        <dbReference type="Proteomes" id="UP000537141"/>
    </source>
</evidence>
<dbReference type="AlphaFoldDB" id="A0A7X0TU59"/>
<accession>A0A7X0TU59</accession>
<evidence type="ECO:0000313" key="2">
    <source>
        <dbReference type="EMBL" id="MBB6543750.1"/>
    </source>
</evidence>
<dbReference type="RefSeq" id="WP_184424526.1">
    <property type="nucleotide sequence ID" value="NZ_AP027362.1"/>
</dbReference>
<dbReference type="InterPro" id="IPR007443">
    <property type="entry name" value="LpoA"/>
</dbReference>
<protein>
    <recommendedName>
        <fullName evidence="4">Penicillin-binding protein activator</fullName>
    </recommendedName>
</protein>
<dbReference type="Proteomes" id="UP000537141">
    <property type="component" value="Unassembled WGS sequence"/>
</dbReference>
<evidence type="ECO:0000256" key="1">
    <source>
        <dbReference type="ARBA" id="ARBA00023136"/>
    </source>
</evidence>
<gene>
    <name evidence="2" type="ORF">HNQ55_002271</name>
</gene>
<reference evidence="2 3" key="1">
    <citation type="submission" date="2020-08" db="EMBL/GenBank/DDBJ databases">
        <title>Genomic Encyclopedia of Type Strains, Phase IV (KMG-IV): sequencing the most valuable type-strain genomes for metagenomic binning, comparative biology and taxonomic classification.</title>
        <authorList>
            <person name="Goeker M."/>
        </authorList>
    </citation>
    <scope>NUCLEOTIDE SEQUENCE [LARGE SCALE GENOMIC DNA]</scope>
    <source>
        <strain evidence="2 3">DSM 26287</strain>
    </source>
</reference>
<organism evidence="2 3">
    <name type="scientific">Thalassotalea piscium</name>
    <dbReference type="NCBI Taxonomy" id="1230533"/>
    <lineage>
        <taxon>Bacteria</taxon>
        <taxon>Pseudomonadati</taxon>
        <taxon>Pseudomonadota</taxon>
        <taxon>Gammaproteobacteria</taxon>
        <taxon>Alteromonadales</taxon>
        <taxon>Colwelliaceae</taxon>
        <taxon>Thalassotalea</taxon>
    </lineage>
</organism>
<dbReference type="PANTHER" id="PTHR38038:SF1">
    <property type="entry name" value="PENICILLIN-BINDING PROTEIN ACTIVATOR LPOA"/>
    <property type="match status" value="1"/>
</dbReference>
<dbReference type="PANTHER" id="PTHR38038">
    <property type="entry name" value="PENICILLIN-BINDING PROTEIN ACTIVATOR LPOA"/>
    <property type="match status" value="1"/>
</dbReference>
<dbReference type="Pfam" id="PF04348">
    <property type="entry name" value="LppC"/>
    <property type="match status" value="1"/>
</dbReference>
<dbReference type="GO" id="GO:0030234">
    <property type="term" value="F:enzyme regulator activity"/>
    <property type="evidence" value="ECO:0007669"/>
    <property type="project" value="TreeGrafter"/>
</dbReference>
<dbReference type="InterPro" id="IPR028082">
    <property type="entry name" value="Peripla_BP_I"/>
</dbReference>
<keyword evidence="3" id="KW-1185">Reference proteome</keyword>